<evidence type="ECO:0000313" key="1">
    <source>
        <dbReference type="EMBL" id="AFK05630.1"/>
    </source>
</evidence>
<keyword evidence="1" id="KW-0614">Plasmid</keyword>
<geneLocation type="plasmid" evidence="1 2">
    <name>pEMTOL02</name>
</geneLocation>
<keyword evidence="2" id="KW-1185">Reference proteome</keyword>
<dbReference type="Proteomes" id="UP000002875">
    <property type="component" value="Plasmid pEMTOL02"/>
</dbReference>
<organism evidence="1 2">
    <name type="scientific">Emticicia oligotrophica (strain DSM 17448 / CIP 109782 / MTCC 6937 / GPTSA100-15)</name>
    <dbReference type="NCBI Taxonomy" id="929562"/>
    <lineage>
        <taxon>Bacteria</taxon>
        <taxon>Pseudomonadati</taxon>
        <taxon>Bacteroidota</taxon>
        <taxon>Cytophagia</taxon>
        <taxon>Cytophagales</taxon>
        <taxon>Leadbetterellaceae</taxon>
        <taxon>Emticicia</taxon>
    </lineage>
</organism>
<evidence type="ECO:0008006" key="3">
    <source>
        <dbReference type="Google" id="ProtNLM"/>
    </source>
</evidence>
<proteinExistence type="predicted"/>
<sequence>MTGKEFSIKTIFKDNFSFQSNTGVSFNSIVSYSILKFQNNKYLYLLGSYKYPFYNQNGIDLNYDINGNINKYEINKVKFQEISLGFRLRSF</sequence>
<dbReference type="EMBL" id="CP002963">
    <property type="protein sequence ID" value="AFK05630.1"/>
    <property type="molecule type" value="Genomic_DNA"/>
</dbReference>
<reference evidence="1 2" key="1">
    <citation type="submission" date="2011-07" db="EMBL/GenBank/DDBJ databases">
        <title>The complete genome of plasmid 2 of Emticicia oligotrophica DSM 17448.</title>
        <authorList>
            <consortium name="US DOE Joint Genome Institute (JGI-PGF)"/>
            <person name="Lucas S."/>
            <person name="Han J."/>
            <person name="Lapidus A."/>
            <person name="Bruce D."/>
            <person name="Goodwin L."/>
            <person name="Pitluck S."/>
            <person name="Peters L."/>
            <person name="Kyrpides N."/>
            <person name="Mavromatis K."/>
            <person name="Ivanova N."/>
            <person name="Ovchinnikova G."/>
            <person name="Teshima H."/>
            <person name="Detter J.C."/>
            <person name="Tapia R."/>
            <person name="Han C."/>
            <person name="Land M."/>
            <person name="Hauser L."/>
            <person name="Markowitz V."/>
            <person name="Cheng J.-F."/>
            <person name="Hugenholtz P."/>
            <person name="Woyke T."/>
            <person name="Wu D."/>
            <person name="Tindall B."/>
            <person name="Pomrenke H."/>
            <person name="Brambilla E."/>
            <person name="Klenk H.-P."/>
            <person name="Eisen J.A."/>
        </authorList>
    </citation>
    <scope>NUCLEOTIDE SEQUENCE [LARGE SCALE GENOMIC DNA]</scope>
    <source>
        <strain evidence="2">DSM 17448 / GPTSA100-15</strain>
        <plasmid evidence="1 2">pEMTOL02</plasmid>
    </source>
</reference>
<name>A0ABN4ATS3_EMTOG</name>
<protein>
    <recommendedName>
        <fullName evidence="3">Outer membrane protein beta-barrel domain-containing protein</fullName>
    </recommendedName>
</protein>
<evidence type="ECO:0000313" key="2">
    <source>
        <dbReference type="Proteomes" id="UP000002875"/>
    </source>
</evidence>
<gene>
    <name evidence="1" type="ORF">Emtol_0112</name>
</gene>
<accession>A0ABN4ATS3</accession>